<accession>A0A699ZSF5</accession>
<dbReference type="Proteomes" id="UP000485058">
    <property type="component" value="Unassembled WGS sequence"/>
</dbReference>
<protein>
    <submittedName>
        <fullName evidence="2">Uncharacterized protein</fullName>
    </submittedName>
</protein>
<evidence type="ECO:0000313" key="2">
    <source>
        <dbReference type="EMBL" id="GFH24100.1"/>
    </source>
</evidence>
<evidence type="ECO:0000256" key="1">
    <source>
        <dbReference type="SAM" id="MobiDB-lite"/>
    </source>
</evidence>
<name>A0A699ZSF5_HAELA</name>
<sequence>MPSSSLYPVLGLLEKEMGELFMKRHERAKQLVVFVGVAGIGTGEGPHAAARQPQAAASELGPSTPPPAKCSKRTKAEEAAGPT</sequence>
<feature type="region of interest" description="Disordered" evidence="1">
    <location>
        <begin position="44"/>
        <end position="83"/>
    </location>
</feature>
<dbReference type="EMBL" id="BLLF01002443">
    <property type="protein sequence ID" value="GFH24100.1"/>
    <property type="molecule type" value="Genomic_DNA"/>
</dbReference>
<evidence type="ECO:0000313" key="3">
    <source>
        <dbReference type="Proteomes" id="UP000485058"/>
    </source>
</evidence>
<feature type="compositionally biased region" description="Basic and acidic residues" evidence="1">
    <location>
        <begin position="74"/>
        <end position="83"/>
    </location>
</feature>
<dbReference type="AlphaFoldDB" id="A0A699ZSF5"/>
<comment type="caution">
    <text evidence="2">The sequence shown here is derived from an EMBL/GenBank/DDBJ whole genome shotgun (WGS) entry which is preliminary data.</text>
</comment>
<keyword evidence="3" id="KW-1185">Reference proteome</keyword>
<feature type="compositionally biased region" description="Low complexity" evidence="1">
    <location>
        <begin position="48"/>
        <end position="57"/>
    </location>
</feature>
<reference evidence="2 3" key="1">
    <citation type="submission" date="2020-02" db="EMBL/GenBank/DDBJ databases">
        <title>Draft genome sequence of Haematococcus lacustris strain NIES-144.</title>
        <authorList>
            <person name="Morimoto D."/>
            <person name="Nakagawa S."/>
            <person name="Yoshida T."/>
            <person name="Sawayama S."/>
        </authorList>
    </citation>
    <scope>NUCLEOTIDE SEQUENCE [LARGE SCALE GENOMIC DNA]</scope>
    <source>
        <strain evidence="2 3">NIES-144</strain>
    </source>
</reference>
<proteinExistence type="predicted"/>
<organism evidence="2 3">
    <name type="scientific">Haematococcus lacustris</name>
    <name type="common">Green alga</name>
    <name type="synonym">Haematococcus pluvialis</name>
    <dbReference type="NCBI Taxonomy" id="44745"/>
    <lineage>
        <taxon>Eukaryota</taxon>
        <taxon>Viridiplantae</taxon>
        <taxon>Chlorophyta</taxon>
        <taxon>core chlorophytes</taxon>
        <taxon>Chlorophyceae</taxon>
        <taxon>CS clade</taxon>
        <taxon>Chlamydomonadales</taxon>
        <taxon>Haematococcaceae</taxon>
        <taxon>Haematococcus</taxon>
    </lineage>
</organism>
<gene>
    <name evidence="2" type="ORF">HaLaN_21827</name>
</gene>